<dbReference type="InterPro" id="IPR048279">
    <property type="entry name" value="MdtK-like"/>
</dbReference>
<feature type="transmembrane region" description="Helical" evidence="10">
    <location>
        <begin position="414"/>
        <end position="434"/>
    </location>
</feature>
<evidence type="ECO:0000256" key="8">
    <source>
        <dbReference type="ARBA" id="ARBA00023136"/>
    </source>
</evidence>
<feature type="transmembrane region" description="Helical" evidence="10">
    <location>
        <begin position="385"/>
        <end position="408"/>
    </location>
</feature>
<evidence type="ECO:0000256" key="1">
    <source>
        <dbReference type="ARBA" id="ARBA00004651"/>
    </source>
</evidence>
<dbReference type="CDD" id="cd13143">
    <property type="entry name" value="MATE_MepA_like"/>
    <property type="match status" value="1"/>
</dbReference>
<evidence type="ECO:0000256" key="5">
    <source>
        <dbReference type="ARBA" id="ARBA00022475"/>
    </source>
</evidence>
<evidence type="ECO:0000256" key="6">
    <source>
        <dbReference type="ARBA" id="ARBA00022692"/>
    </source>
</evidence>
<name>A0ABR7K286_9FIRM</name>
<feature type="transmembrane region" description="Helical" evidence="10">
    <location>
        <begin position="54"/>
        <end position="79"/>
    </location>
</feature>
<reference evidence="11 12" key="1">
    <citation type="submission" date="2020-08" db="EMBL/GenBank/DDBJ databases">
        <authorList>
            <person name="Liu C."/>
            <person name="Sun Q."/>
        </authorList>
    </citation>
    <scope>NUCLEOTIDE SEQUENCE [LARGE SCALE GENOMIC DNA]</scope>
    <source>
        <strain evidence="11 12">NSJ-45</strain>
    </source>
</reference>
<feature type="transmembrane region" description="Helical" evidence="10">
    <location>
        <begin position="189"/>
        <end position="214"/>
    </location>
</feature>
<feature type="transmembrane region" description="Helical" evidence="10">
    <location>
        <begin position="164"/>
        <end position="183"/>
    </location>
</feature>
<protein>
    <recommendedName>
        <fullName evidence="3">Multidrug export protein MepA</fullName>
    </recommendedName>
</protein>
<dbReference type="Proteomes" id="UP000611796">
    <property type="component" value="Unassembled WGS sequence"/>
</dbReference>
<dbReference type="Pfam" id="PF01554">
    <property type="entry name" value="MatE"/>
    <property type="match status" value="2"/>
</dbReference>
<feature type="transmembrane region" description="Helical" evidence="10">
    <location>
        <begin position="277"/>
        <end position="300"/>
    </location>
</feature>
<evidence type="ECO:0000256" key="2">
    <source>
        <dbReference type="ARBA" id="ARBA00008417"/>
    </source>
</evidence>
<evidence type="ECO:0000256" key="10">
    <source>
        <dbReference type="SAM" id="Phobius"/>
    </source>
</evidence>
<keyword evidence="5" id="KW-1003">Cell membrane</keyword>
<feature type="transmembrane region" description="Helical" evidence="10">
    <location>
        <begin position="134"/>
        <end position="152"/>
    </location>
</feature>
<comment type="subcellular location">
    <subcellularLocation>
        <location evidence="1">Cell membrane</location>
        <topology evidence="1">Multi-pass membrane protein</topology>
    </subcellularLocation>
</comment>
<dbReference type="PANTHER" id="PTHR43823">
    <property type="entry name" value="SPORULATION PROTEIN YKVU"/>
    <property type="match status" value="1"/>
</dbReference>
<proteinExistence type="inferred from homology"/>
<sequence length="444" mass="48372">MQDNMLLNGKISTVFLKFAVPAIVAMLISGMQTMVDGLFVGNILGPNAMASVNIANPFVQLIMGISFIVSVGAQSYMGLNLGNKNIEKAQNVFKTSIIFILIMGASITLLGLIFNEKLAILLGANDVLVKDVSTYIKMIAIFTIPINLMLLFGFSNRIIEKPELYFRGMILSLFTNIVLNYILTAKLNLGIVGTATATGCSYLAAFMVVVWPMLDKKSFINIFVGKFDKSVIYPMLYNGSSEGINSISTATCAYLFNMAFMNIAGEGGVAAFTSINYIAQFGILLMFGISDGICPIVSYNYGSKQYDRVDKILKLAFKICIVAGIFIFVTLFFFGKDLVELFVKGNNDIISLSASGAKVYAFAFFMNGFNIVNSGYFTAIGNARLSVIVAVSRGLLFIIIGIVMLPMIFGVSGVWMSVPFAEVCTFFIGFYLTYKSSKSICINI</sequence>
<accession>A0ABR7K286</accession>
<dbReference type="EMBL" id="JACRWD010000001">
    <property type="protein sequence ID" value="MBC6003218.1"/>
    <property type="molecule type" value="Genomic_DNA"/>
</dbReference>
<comment type="similarity">
    <text evidence="2">Belongs to the multi antimicrobial extrusion (MATE) (TC 2.A.66.1) family. MepA subfamily.</text>
</comment>
<evidence type="ECO:0000256" key="7">
    <source>
        <dbReference type="ARBA" id="ARBA00022989"/>
    </source>
</evidence>
<gene>
    <name evidence="11" type="ORF">H8891_05350</name>
</gene>
<keyword evidence="9" id="KW-0046">Antibiotic resistance</keyword>
<keyword evidence="8 10" id="KW-0472">Membrane</keyword>
<evidence type="ECO:0000313" key="12">
    <source>
        <dbReference type="Proteomes" id="UP000611796"/>
    </source>
</evidence>
<dbReference type="InterPro" id="IPR002528">
    <property type="entry name" value="MATE_fam"/>
</dbReference>
<comment type="caution">
    <text evidence="11">The sequence shown here is derived from an EMBL/GenBank/DDBJ whole genome shotgun (WGS) entry which is preliminary data.</text>
</comment>
<feature type="transmembrane region" description="Helical" evidence="10">
    <location>
        <begin position="312"/>
        <end position="334"/>
    </location>
</feature>
<dbReference type="InterPro" id="IPR051327">
    <property type="entry name" value="MATE_MepA_subfamily"/>
</dbReference>
<feature type="transmembrane region" description="Helical" evidence="10">
    <location>
        <begin position="14"/>
        <end position="34"/>
    </location>
</feature>
<evidence type="ECO:0000256" key="9">
    <source>
        <dbReference type="ARBA" id="ARBA00023251"/>
    </source>
</evidence>
<evidence type="ECO:0000256" key="4">
    <source>
        <dbReference type="ARBA" id="ARBA00022448"/>
    </source>
</evidence>
<keyword evidence="12" id="KW-1185">Reference proteome</keyword>
<dbReference type="PIRSF" id="PIRSF006603">
    <property type="entry name" value="DinF"/>
    <property type="match status" value="1"/>
</dbReference>
<keyword evidence="4" id="KW-0813">Transport</keyword>
<evidence type="ECO:0000313" key="11">
    <source>
        <dbReference type="EMBL" id="MBC6003218.1"/>
    </source>
</evidence>
<keyword evidence="7 10" id="KW-1133">Transmembrane helix</keyword>
<dbReference type="PANTHER" id="PTHR43823:SF3">
    <property type="entry name" value="MULTIDRUG EXPORT PROTEIN MEPA"/>
    <property type="match status" value="1"/>
</dbReference>
<dbReference type="InterPro" id="IPR045070">
    <property type="entry name" value="MATE_MepA-like"/>
</dbReference>
<feature type="transmembrane region" description="Helical" evidence="10">
    <location>
        <begin position="349"/>
        <end position="373"/>
    </location>
</feature>
<feature type="transmembrane region" description="Helical" evidence="10">
    <location>
        <begin position="91"/>
        <end position="114"/>
    </location>
</feature>
<dbReference type="RefSeq" id="WP_187005509.1">
    <property type="nucleotide sequence ID" value="NZ_JACRWD010000001.1"/>
</dbReference>
<keyword evidence="6 10" id="KW-0812">Transmembrane</keyword>
<evidence type="ECO:0000256" key="3">
    <source>
        <dbReference type="ARBA" id="ARBA00022106"/>
    </source>
</evidence>
<organism evidence="11 12">
    <name type="scientific">Paeniclostridium hominis</name>
    <dbReference type="NCBI Taxonomy" id="2764329"/>
    <lineage>
        <taxon>Bacteria</taxon>
        <taxon>Bacillati</taxon>
        <taxon>Bacillota</taxon>
        <taxon>Clostridia</taxon>
        <taxon>Peptostreptococcales</taxon>
        <taxon>Peptostreptococcaceae</taxon>
        <taxon>Paeniclostridium</taxon>
    </lineage>
</organism>